<keyword evidence="3" id="KW-0812">Transmembrane</keyword>
<feature type="chain" id="PRO_5007071635" evidence="4">
    <location>
        <begin position="32"/>
        <end position="262"/>
    </location>
</feature>
<dbReference type="Gene3D" id="2.30.30.40">
    <property type="entry name" value="SH3 Domains"/>
    <property type="match status" value="1"/>
</dbReference>
<gene>
    <name evidence="5" type="ORF">HH1059_17770</name>
</gene>
<keyword evidence="1 4" id="KW-0732">Signal</keyword>
<dbReference type="Proteomes" id="UP000218890">
    <property type="component" value="Chromosome"/>
</dbReference>
<dbReference type="KEGG" id="hhk:HH1059_17770"/>
<keyword evidence="3" id="KW-0472">Membrane</keyword>
<evidence type="ECO:0000256" key="2">
    <source>
        <dbReference type="SAM" id="Coils"/>
    </source>
</evidence>
<keyword evidence="6" id="KW-1185">Reference proteome</keyword>
<evidence type="ECO:0000256" key="1">
    <source>
        <dbReference type="ARBA" id="ARBA00022729"/>
    </source>
</evidence>
<dbReference type="AlphaFoldDB" id="A0A0X8XCR4"/>
<sequence>MPMPGKQLKYTTILAASILAATVILPQGALAQPDPAELEAEEPEPETDALEVEEGKIMHVRDQIFVPFRSGPTNQYRIIRFLPTGSQLETKRPDDEVIEQFGEEALEEWIYGTHGNDEGWVQAQYMVEETPARMRIGDVEADLESAHDEIAALEDELADKEQAKEELNEELAEARQQIADLESDLEAASDGYRLVQENDKLKERINVLIERTENLEERNQELADRANRDWFLAGSGVLVGGLLLGLILPHLRPRRKGWGSSL</sequence>
<keyword evidence="2" id="KW-0175">Coiled coil</keyword>
<evidence type="ECO:0000256" key="4">
    <source>
        <dbReference type="SAM" id="SignalP"/>
    </source>
</evidence>
<accession>A0A0X8XCR4</accession>
<feature type="coiled-coil region" evidence="2">
    <location>
        <begin position="136"/>
        <end position="229"/>
    </location>
</feature>
<name>A0A0X8XCR4_HALHR</name>
<proteinExistence type="predicted"/>
<organism evidence="5 6">
    <name type="scientific">Halorhodospira halochloris</name>
    <name type="common">Ectothiorhodospira halochloris</name>
    <dbReference type="NCBI Taxonomy" id="1052"/>
    <lineage>
        <taxon>Bacteria</taxon>
        <taxon>Pseudomonadati</taxon>
        <taxon>Pseudomonadota</taxon>
        <taxon>Gammaproteobacteria</taxon>
        <taxon>Chromatiales</taxon>
        <taxon>Ectothiorhodospiraceae</taxon>
        <taxon>Halorhodospira</taxon>
    </lineage>
</organism>
<dbReference type="NCBIfam" id="TIGR04211">
    <property type="entry name" value="SH3_and_anchor"/>
    <property type="match status" value="1"/>
</dbReference>
<dbReference type="Gene3D" id="1.10.287.1490">
    <property type="match status" value="1"/>
</dbReference>
<keyword evidence="3" id="KW-1133">Transmembrane helix</keyword>
<evidence type="ECO:0000256" key="3">
    <source>
        <dbReference type="SAM" id="Phobius"/>
    </source>
</evidence>
<protein>
    <submittedName>
        <fullName evidence="5">Arylsulfatase</fullName>
    </submittedName>
</protein>
<reference evidence="5" key="1">
    <citation type="submission" date="2016-02" db="EMBL/GenBank/DDBJ databases">
        <title>Halorhodospira halochloris DSM-1059 complete genome, version 2.</title>
        <authorList>
            <person name="Tsukatani Y."/>
        </authorList>
    </citation>
    <scope>NUCLEOTIDE SEQUENCE</scope>
    <source>
        <strain evidence="5">DSM 1059</strain>
    </source>
</reference>
<feature type="signal peptide" evidence="4">
    <location>
        <begin position="1"/>
        <end position="31"/>
    </location>
</feature>
<evidence type="ECO:0000313" key="5">
    <source>
        <dbReference type="EMBL" id="BAU58464.1"/>
    </source>
</evidence>
<evidence type="ECO:0000313" key="6">
    <source>
        <dbReference type="Proteomes" id="UP000218890"/>
    </source>
</evidence>
<dbReference type="InterPro" id="IPR016476">
    <property type="entry name" value="SH3_dom_pro"/>
</dbReference>
<dbReference type="EMBL" id="AP017372">
    <property type="protein sequence ID" value="BAU58464.1"/>
    <property type="molecule type" value="Genomic_DNA"/>
</dbReference>
<feature type="transmembrane region" description="Helical" evidence="3">
    <location>
        <begin position="230"/>
        <end position="248"/>
    </location>
</feature>